<dbReference type="SUPFAM" id="SSF55166">
    <property type="entry name" value="Hedgehog/DD-peptidase"/>
    <property type="match status" value="1"/>
</dbReference>
<dbReference type="EMBL" id="SUYD01000005">
    <property type="protein sequence ID" value="MBE6265856.1"/>
    <property type="molecule type" value="Genomic_DNA"/>
</dbReference>
<dbReference type="Proteomes" id="UP000763088">
    <property type="component" value="Unassembled WGS sequence"/>
</dbReference>
<organism evidence="2 3">
    <name type="scientific">Xylanibacter ruminicola</name>
    <name type="common">Prevotella ruminicola</name>
    <dbReference type="NCBI Taxonomy" id="839"/>
    <lineage>
        <taxon>Bacteria</taxon>
        <taxon>Pseudomonadati</taxon>
        <taxon>Bacteroidota</taxon>
        <taxon>Bacteroidia</taxon>
        <taxon>Bacteroidales</taxon>
        <taxon>Prevotellaceae</taxon>
        <taxon>Xylanibacter</taxon>
    </lineage>
</organism>
<name>A0A928BSP6_XYLRU</name>
<accession>A0A928BSP6</accession>
<proteinExistence type="predicted"/>
<evidence type="ECO:0000313" key="2">
    <source>
        <dbReference type="EMBL" id="MBE6265856.1"/>
    </source>
</evidence>
<gene>
    <name evidence="2" type="ORF">E7102_05195</name>
</gene>
<dbReference type="Gene3D" id="3.30.1380.10">
    <property type="match status" value="1"/>
</dbReference>
<dbReference type="Pfam" id="PF08291">
    <property type="entry name" value="Peptidase_M15_3"/>
    <property type="match status" value="1"/>
</dbReference>
<dbReference type="AlphaFoldDB" id="A0A928BSP6"/>
<sequence length="168" mass="19248">MKQIINTDMRLSEHFTLKEMLVSSKAANHKPEPIPNIPLKCHITALQNLVNRTLEPLRQHLGLPIQVNSGYRCEMVNKLVGGVPTSQHLKGEAADITIPRSSRPFAHATDEQAARLIYIYAKEYAEFDQLILEHSGTSWWVHISCKIDYLRNRHEKLMIENGRTKNLD</sequence>
<evidence type="ECO:0000313" key="3">
    <source>
        <dbReference type="Proteomes" id="UP000763088"/>
    </source>
</evidence>
<comment type="caution">
    <text evidence="2">The sequence shown here is derived from an EMBL/GenBank/DDBJ whole genome shotgun (WGS) entry which is preliminary data.</text>
</comment>
<protein>
    <submittedName>
        <fullName evidence="2">Peptidase M15</fullName>
    </submittedName>
</protein>
<evidence type="ECO:0000259" key="1">
    <source>
        <dbReference type="Pfam" id="PF08291"/>
    </source>
</evidence>
<dbReference type="InterPro" id="IPR009045">
    <property type="entry name" value="Zn_M74/Hedgehog-like"/>
</dbReference>
<feature type="domain" description="Peptidase M15A C-terminal" evidence="1">
    <location>
        <begin position="14"/>
        <end position="106"/>
    </location>
</feature>
<dbReference type="InterPro" id="IPR013230">
    <property type="entry name" value="Peptidase_M15A_C"/>
</dbReference>
<reference evidence="2" key="1">
    <citation type="submission" date="2019-04" db="EMBL/GenBank/DDBJ databases">
        <title>Evolution of Biomass-Degrading Anaerobic Consortia Revealed by Metagenomics.</title>
        <authorList>
            <person name="Peng X."/>
        </authorList>
    </citation>
    <scope>NUCLEOTIDE SEQUENCE</scope>
    <source>
        <strain evidence="2">SIG141</strain>
    </source>
</reference>